<keyword evidence="1" id="KW-0175">Coiled coil</keyword>
<reference evidence="2 3" key="1">
    <citation type="submission" date="2016-01" db="EMBL/GenBank/DDBJ databases">
        <authorList>
            <person name="Regsiter A."/>
            <person name="william w."/>
        </authorList>
    </citation>
    <scope>NUCLEOTIDE SEQUENCE [LARGE SCALE GENOMIC DNA]</scope>
    <source>
        <strain evidence="2 3">CFBP 6927</strain>
    </source>
</reference>
<evidence type="ECO:0000313" key="3">
    <source>
        <dbReference type="Proteomes" id="UP000191812"/>
    </source>
</evidence>
<dbReference type="RefSeq" id="WP_080833414.1">
    <property type="nucleotide sequence ID" value="NZ_LT009756.1"/>
</dbReference>
<feature type="coiled-coil region" evidence="1">
    <location>
        <begin position="233"/>
        <end position="262"/>
    </location>
</feature>
<dbReference type="Proteomes" id="UP000191812">
    <property type="component" value="Unassembled WGS sequence"/>
</dbReference>
<organism evidence="2 3">
    <name type="scientific">Agrobacterium genomosp. 13 str. CFBP 6927</name>
    <dbReference type="NCBI Taxonomy" id="1183428"/>
    <lineage>
        <taxon>Bacteria</taxon>
        <taxon>Pseudomonadati</taxon>
        <taxon>Pseudomonadota</taxon>
        <taxon>Alphaproteobacteria</taxon>
        <taxon>Hyphomicrobiales</taxon>
        <taxon>Rhizobiaceae</taxon>
        <taxon>Rhizobium/Agrobacterium group</taxon>
        <taxon>Agrobacterium</taxon>
        <taxon>Agrobacterium tumefaciens complex</taxon>
    </lineage>
</organism>
<dbReference type="EMBL" id="FBWH01000023">
    <property type="protein sequence ID" value="CUX31903.1"/>
    <property type="molecule type" value="Genomic_DNA"/>
</dbReference>
<accession>A0ABM9VFP0</accession>
<proteinExistence type="predicted"/>
<sequence>MQFSPAQLKKLPSKAREKAIKLGERSEYHLGAARQVYAQKDDLHKRANDIVIERSEFIARLGGQKLSADAEKGFNERKAAVSVQIKQLADEIPKFRDAWEEFDNLLRKCAAVIDDHSGPFEPAKPATRPRSIEAARERIAALKKQHADVSIAPIPRDQYIAAAKVALDKAAKTGETFFDPRVHSGDPFRLASVINNDGRASGIGAGALLLAIFRDEVLAKLEAMIPPDSPDTLTEEQRAKKLAKIEADLLQAEREEEAFIEAADADGWRIARRSDANPLAILGIEA</sequence>
<evidence type="ECO:0000313" key="2">
    <source>
        <dbReference type="EMBL" id="CUX31903.1"/>
    </source>
</evidence>
<protein>
    <submittedName>
        <fullName evidence="2">Uncharacterized protein</fullName>
    </submittedName>
</protein>
<name>A0ABM9VFP0_9HYPH</name>
<keyword evidence="3" id="KW-1185">Reference proteome</keyword>
<evidence type="ECO:0000256" key="1">
    <source>
        <dbReference type="SAM" id="Coils"/>
    </source>
</evidence>
<comment type="caution">
    <text evidence="2">The sequence shown here is derived from an EMBL/GenBank/DDBJ whole genome shotgun (WGS) entry which is preliminary data.</text>
</comment>
<gene>
    <name evidence="2" type="ORF">AGR13a_Cc30158</name>
</gene>